<sequence length="340" mass="38325">MPDWSSPAELRKDADAFAKLMHSILGIYLYEWLISLDFEWDFIRGKKTFRWPMIFYFLNRYIFLVAMILMAVSLDSIKVLNCHALYIFEQLAGNACIGLASISLSIRTMAIWGWNKYLVGSFIVIILGHWSLIFQGAQLKVTWIPGSGCFPVETHNRIFVVIFIYAMCFDLLILSLTTYKLVNRLSGDDAMGRSKLAHVIFRDGLIYFVIAFVANVLATIFMALNLNSIISIIFNVPAALGCTISACRAVRRLTNFSQNAPEVYSASNSGQVRFKAPVASGSRMRHRPGTAPQTGVHVQMETFTRAEEVVDPEYFASEAQKHRDGSDTDIEVDMEKGKEL</sequence>
<accession>A0A8H7C5X4</accession>
<evidence type="ECO:0000256" key="2">
    <source>
        <dbReference type="SAM" id="Phobius"/>
    </source>
</evidence>
<feature type="transmembrane region" description="Helical" evidence="2">
    <location>
        <begin position="84"/>
        <end position="105"/>
    </location>
</feature>
<evidence type="ECO:0000313" key="3">
    <source>
        <dbReference type="EMBL" id="KAF7763487.1"/>
    </source>
</evidence>
<reference evidence="3 4" key="1">
    <citation type="journal article" name="Sci. Rep.">
        <title>Telomere-to-telomere assembled and centromere annotated genomes of the two main subspecies of the button mushroom Agaricus bisporus reveal especially polymorphic chromosome ends.</title>
        <authorList>
            <person name="Sonnenberg A.S.M."/>
            <person name="Sedaghat-Telgerd N."/>
            <person name="Lavrijssen B."/>
            <person name="Ohm R.A."/>
            <person name="Hendrickx P.M."/>
            <person name="Scholtmeijer K."/>
            <person name="Baars J.J.P."/>
            <person name="van Peer A."/>
        </authorList>
    </citation>
    <scope>NUCLEOTIDE SEQUENCE [LARGE SCALE GENOMIC DNA]</scope>
    <source>
        <strain evidence="3 4">H119_p4</strain>
    </source>
</reference>
<dbReference type="Proteomes" id="UP000629468">
    <property type="component" value="Unassembled WGS sequence"/>
</dbReference>
<feature type="region of interest" description="Disordered" evidence="1">
    <location>
        <begin position="317"/>
        <end position="340"/>
    </location>
</feature>
<keyword evidence="2" id="KW-1133">Transmembrane helix</keyword>
<comment type="caution">
    <text evidence="3">The sequence shown here is derived from an EMBL/GenBank/DDBJ whole genome shotgun (WGS) entry which is preliminary data.</text>
</comment>
<evidence type="ECO:0000256" key="1">
    <source>
        <dbReference type="SAM" id="MobiDB-lite"/>
    </source>
</evidence>
<feature type="transmembrane region" description="Helical" evidence="2">
    <location>
        <begin position="20"/>
        <end position="42"/>
    </location>
</feature>
<gene>
    <name evidence="3" type="ORF">Agabi119p4_8024</name>
</gene>
<proteinExistence type="predicted"/>
<feature type="transmembrane region" description="Helical" evidence="2">
    <location>
        <begin position="54"/>
        <end position="72"/>
    </location>
</feature>
<dbReference type="EMBL" id="JABXXO010000011">
    <property type="protein sequence ID" value="KAF7763487.1"/>
    <property type="molecule type" value="Genomic_DNA"/>
</dbReference>
<evidence type="ECO:0000313" key="4">
    <source>
        <dbReference type="Proteomes" id="UP000629468"/>
    </source>
</evidence>
<feature type="transmembrane region" description="Helical" evidence="2">
    <location>
        <begin position="229"/>
        <end position="250"/>
    </location>
</feature>
<evidence type="ECO:0008006" key="5">
    <source>
        <dbReference type="Google" id="ProtNLM"/>
    </source>
</evidence>
<feature type="transmembrane region" description="Helical" evidence="2">
    <location>
        <begin position="158"/>
        <end position="179"/>
    </location>
</feature>
<protein>
    <recommendedName>
        <fullName evidence="5">Transmembrane protein</fullName>
    </recommendedName>
</protein>
<dbReference type="AlphaFoldDB" id="A0A8H7C5X4"/>
<keyword evidence="2" id="KW-0472">Membrane</keyword>
<keyword evidence="2" id="KW-0812">Transmembrane</keyword>
<name>A0A8H7C5X4_AGABI</name>
<feature type="transmembrane region" description="Helical" evidence="2">
    <location>
        <begin position="117"/>
        <end position="138"/>
    </location>
</feature>
<feature type="transmembrane region" description="Helical" evidence="2">
    <location>
        <begin position="200"/>
        <end position="223"/>
    </location>
</feature>
<organism evidence="3 4">
    <name type="scientific">Agaricus bisporus var. burnettii</name>
    <dbReference type="NCBI Taxonomy" id="192524"/>
    <lineage>
        <taxon>Eukaryota</taxon>
        <taxon>Fungi</taxon>
        <taxon>Dikarya</taxon>
        <taxon>Basidiomycota</taxon>
        <taxon>Agaricomycotina</taxon>
        <taxon>Agaricomycetes</taxon>
        <taxon>Agaricomycetidae</taxon>
        <taxon>Agaricales</taxon>
        <taxon>Agaricineae</taxon>
        <taxon>Agaricaceae</taxon>
        <taxon>Agaricus</taxon>
    </lineage>
</organism>